<accession>A0ABN3WW00</accession>
<gene>
    <name evidence="2" type="ORF">GCM10010446_13040</name>
</gene>
<feature type="region of interest" description="Disordered" evidence="1">
    <location>
        <begin position="43"/>
        <end position="71"/>
    </location>
</feature>
<keyword evidence="3" id="KW-1185">Reference proteome</keyword>
<comment type="caution">
    <text evidence="2">The sequence shown here is derived from an EMBL/GenBank/DDBJ whole genome shotgun (WGS) entry which is preliminary data.</text>
</comment>
<feature type="compositionally biased region" description="Basic residues" evidence="1">
    <location>
        <begin position="62"/>
        <end position="71"/>
    </location>
</feature>
<evidence type="ECO:0000313" key="2">
    <source>
        <dbReference type="EMBL" id="GAA2929821.1"/>
    </source>
</evidence>
<dbReference type="Proteomes" id="UP001500403">
    <property type="component" value="Unassembled WGS sequence"/>
</dbReference>
<protein>
    <submittedName>
        <fullName evidence="2">Uncharacterized protein</fullName>
    </submittedName>
</protein>
<dbReference type="RefSeq" id="WP_344492041.1">
    <property type="nucleotide sequence ID" value="NZ_BAAAUD010000013.1"/>
</dbReference>
<reference evidence="2 3" key="1">
    <citation type="journal article" date="2019" name="Int. J. Syst. Evol. Microbiol.">
        <title>The Global Catalogue of Microorganisms (GCM) 10K type strain sequencing project: providing services to taxonomists for standard genome sequencing and annotation.</title>
        <authorList>
            <consortium name="The Broad Institute Genomics Platform"/>
            <consortium name="The Broad Institute Genome Sequencing Center for Infectious Disease"/>
            <person name="Wu L."/>
            <person name="Ma J."/>
        </authorList>
    </citation>
    <scope>NUCLEOTIDE SEQUENCE [LARGE SCALE GENOMIC DNA]</scope>
    <source>
        <strain evidence="2 3">JCM 9088</strain>
    </source>
</reference>
<sequence length="71" mass="7758">MARIRMLTSVAGDGFSWEAGQEIDLPGSEAAVWADGLRAELVRGEPLQTPEAPRSRSEKAARPRRAPARKE</sequence>
<organism evidence="2 3">
    <name type="scientific">Streptomyces enissocaesilis</name>
    <dbReference type="NCBI Taxonomy" id="332589"/>
    <lineage>
        <taxon>Bacteria</taxon>
        <taxon>Bacillati</taxon>
        <taxon>Actinomycetota</taxon>
        <taxon>Actinomycetes</taxon>
        <taxon>Kitasatosporales</taxon>
        <taxon>Streptomycetaceae</taxon>
        <taxon>Streptomyces</taxon>
        <taxon>Streptomyces rochei group</taxon>
    </lineage>
</organism>
<evidence type="ECO:0000256" key="1">
    <source>
        <dbReference type="SAM" id="MobiDB-lite"/>
    </source>
</evidence>
<dbReference type="EMBL" id="BAAAUD010000013">
    <property type="protein sequence ID" value="GAA2929821.1"/>
    <property type="molecule type" value="Genomic_DNA"/>
</dbReference>
<name>A0ABN3WW00_9ACTN</name>
<proteinExistence type="predicted"/>
<evidence type="ECO:0000313" key="3">
    <source>
        <dbReference type="Proteomes" id="UP001500403"/>
    </source>
</evidence>